<dbReference type="InterPro" id="IPR020053">
    <property type="entry name" value="Ribosome-bd_factorA_CS"/>
</dbReference>
<organism evidence="1">
    <name type="scientific">hydrothermal vent metagenome</name>
    <dbReference type="NCBI Taxonomy" id="652676"/>
    <lineage>
        <taxon>unclassified sequences</taxon>
        <taxon>metagenomes</taxon>
        <taxon>ecological metagenomes</taxon>
    </lineage>
</organism>
<dbReference type="InterPro" id="IPR015946">
    <property type="entry name" value="KH_dom-like_a/b"/>
</dbReference>
<dbReference type="PANTHER" id="PTHR33515">
    <property type="entry name" value="RIBOSOME-BINDING FACTOR A, CHLOROPLASTIC-RELATED"/>
    <property type="match status" value="1"/>
</dbReference>
<dbReference type="EMBL" id="UOFU01000246">
    <property type="protein sequence ID" value="VAX02045.1"/>
    <property type="molecule type" value="Genomic_DNA"/>
</dbReference>
<dbReference type="HAMAP" id="MF_00003">
    <property type="entry name" value="RbfA"/>
    <property type="match status" value="1"/>
</dbReference>
<evidence type="ECO:0000313" key="1">
    <source>
        <dbReference type="EMBL" id="VAX02045.1"/>
    </source>
</evidence>
<reference evidence="1" key="1">
    <citation type="submission" date="2018-06" db="EMBL/GenBank/DDBJ databases">
        <authorList>
            <person name="Zhirakovskaya E."/>
        </authorList>
    </citation>
    <scope>NUCLEOTIDE SEQUENCE</scope>
</reference>
<dbReference type="InterPro" id="IPR000238">
    <property type="entry name" value="RbfA"/>
</dbReference>
<dbReference type="GO" id="GO:0043024">
    <property type="term" value="F:ribosomal small subunit binding"/>
    <property type="evidence" value="ECO:0007669"/>
    <property type="project" value="TreeGrafter"/>
</dbReference>
<dbReference type="NCBIfam" id="TIGR00082">
    <property type="entry name" value="rbfA"/>
    <property type="match status" value="1"/>
</dbReference>
<name>A0A3B1B6V7_9ZZZZ</name>
<dbReference type="Pfam" id="PF02033">
    <property type="entry name" value="RBFA"/>
    <property type="match status" value="1"/>
</dbReference>
<proteinExistence type="inferred from homology"/>
<accession>A0A3B1B6V7</accession>
<dbReference type="InterPro" id="IPR023799">
    <property type="entry name" value="RbfA_dom_sf"/>
</dbReference>
<dbReference type="PANTHER" id="PTHR33515:SF1">
    <property type="entry name" value="RIBOSOME-BINDING FACTOR A, CHLOROPLASTIC-RELATED"/>
    <property type="match status" value="1"/>
</dbReference>
<dbReference type="AlphaFoldDB" id="A0A3B1B6V7"/>
<dbReference type="SUPFAM" id="SSF89919">
    <property type="entry name" value="Ribosome-binding factor A, RbfA"/>
    <property type="match status" value="1"/>
</dbReference>
<dbReference type="GO" id="GO:0006364">
    <property type="term" value="P:rRNA processing"/>
    <property type="evidence" value="ECO:0007669"/>
    <property type="project" value="InterPro"/>
</dbReference>
<dbReference type="GO" id="GO:0005829">
    <property type="term" value="C:cytosol"/>
    <property type="evidence" value="ECO:0007669"/>
    <property type="project" value="TreeGrafter"/>
</dbReference>
<dbReference type="Gene3D" id="3.30.300.20">
    <property type="match status" value="1"/>
</dbReference>
<sequence>MAKEYSRGQRVADEIQRQLAELIQTEIRDPRVGMVTITAVEVSHELEHAKVHFTVLGDEAQADITAKVLNKAAGFLRSALARRLKLRTTPALHFQRDLSMERGNRLTALINEAVRGQKPSDD</sequence>
<protein>
    <submittedName>
        <fullName evidence="1">Ribosome-binding factor A</fullName>
    </submittedName>
</protein>
<dbReference type="PROSITE" id="PS01319">
    <property type="entry name" value="RBFA"/>
    <property type="match status" value="1"/>
</dbReference>
<gene>
    <name evidence="1" type="ORF">MNBD_GAMMA20-2032</name>
</gene>